<reference evidence="5 6" key="1">
    <citation type="submission" date="2016-10" db="EMBL/GenBank/DDBJ databases">
        <authorList>
            <person name="de Groot N.N."/>
        </authorList>
    </citation>
    <scope>NUCLEOTIDE SEQUENCE [LARGE SCALE GENOMIC DNA]</scope>
    <source>
        <strain evidence="5 6">LMG 24775</strain>
    </source>
</reference>
<dbReference type="Proteomes" id="UP000183417">
    <property type="component" value="Unassembled WGS sequence"/>
</dbReference>
<dbReference type="AlphaFoldDB" id="A0A1H3HBL9"/>
<dbReference type="GO" id="GO:0070403">
    <property type="term" value="F:NAD+ binding"/>
    <property type="evidence" value="ECO:0007669"/>
    <property type="project" value="InterPro"/>
</dbReference>
<evidence type="ECO:0000259" key="4">
    <source>
        <dbReference type="Pfam" id="PF02737"/>
    </source>
</evidence>
<dbReference type="PANTHER" id="PTHR48075:SF5">
    <property type="entry name" value="3-HYDROXYBUTYRYL-COA DEHYDROGENASE"/>
    <property type="match status" value="1"/>
</dbReference>
<protein>
    <submittedName>
        <fullName evidence="5">3-hydroxybutyryl-CoA dehydrogenase</fullName>
    </submittedName>
</protein>
<dbReference type="PANTHER" id="PTHR48075">
    <property type="entry name" value="3-HYDROXYACYL-COA DEHYDROGENASE FAMILY PROTEIN"/>
    <property type="match status" value="1"/>
</dbReference>
<organism evidence="5 6">
    <name type="scientific">Delftia lacustris</name>
    <dbReference type="NCBI Taxonomy" id="558537"/>
    <lineage>
        <taxon>Bacteria</taxon>
        <taxon>Pseudomonadati</taxon>
        <taxon>Pseudomonadota</taxon>
        <taxon>Betaproteobacteria</taxon>
        <taxon>Burkholderiales</taxon>
        <taxon>Comamonadaceae</taxon>
        <taxon>Delftia</taxon>
    </lineage>
</organism>
<dbReference type="Gene3D" id="1.10.1040.10">
    <property type="entry name" value="N-(1-d-carboxylethyl)-l-norvaline Dehydrogenase, domain 2"/>
    <property type="match status" value="1"/>
</dbReference>
<evidence type="ECO:0000259" key="3">
    <source>
        <dbReference type="Pfam" id="PF00725"/>
    </source>
</evidence>
<dbReference type="InterPro" id="IPR008927">
    <property type="entry name" value="6-PGluconate_DH-like_C_sf"/>
</dbReference>
<dbReference type="SUPFAM" id="SSF48179">
    <property type="entry name" value="6-phosphogluconate dehydrogenase C-terminal domain-like"/>
    <property type="match status" value="1"/>
</dbReference>
<evidence type="ECO:0000256" key="2">
    <source>
        <dbReference type="SAM" id="MobiDB-lite"/>
    </source>
</evidence>
<dbReference type="EMBL" id="FNPE01000002">
    <property type="protein sequence ID" value="SDY12625.1"/>
    <property type="molecule type" value="Genomic_DNA"/>
</dbReference>
<dbReference type="Gene3D" id="3.40.50.720">
    <property type="entry name" value="NAD(P)-binding Rossmann-like Domain"/>
    <property type="match status" value="1"/>
</dbReference>
<dbReference type="InterPro" id="IPR006108">
    <property type="entry name" value="3HC_DH_C"/>
</dbReference>
<sequence>MSSISKVTALGTGVLGSQIAFQSAYSGIEVSVYDIDDAAIAKARERFTELVETYEKEVPGVQGRADAALGRLRQDDLRHQLHHAAAQLDEGGHRSPEPLPRPAFRPPDLEVQHRRSDGHCRHIGGRFRGGRGVSRCHRHGTDPGTQGKSRRRTQSLLVPLLNAAAELAAGGYADPHDVDKVWCTATGAPLGPFQIYDVIGLTTPYSMLSHGDAQMRQLADWLKENVIDQGKLGVASGEGSYIYRPAA</sequence>
<proteinExistence type="predicted"/>
<dbReference type="Pfam" id="PF02737">
    <property type="entry name" value="3HCDH_N"/>
    <property type="match status" value="1"/>
</dbReference>
<dbReference type="Pfam" id="PF00725">
    <property type="entry name" value="3HCDH"/>
    <property type="match status" value="1"/>
</dbReference>
<dbReference type="SUPFAM" id="SSF51735">
    <property type="entry name" value="NAD(P)-binding Rossmann-fold domains"/>
    <property type="match status" value="1"/>
</dbReference>
<keyword evidence="1" id="KW-0560">Oxidoreductase</keyword>
<dbReference type="GO" id="GO:0016616">
    <property type="term" value="F:oxidoreductase activity, acting on the CH-OH group of donors, NAD or NADP as acceptor"/>
    <property type="evidence" value="ECO:0007669"/>
    <property type="project" value="InterPro"/>
</dbReference>
<evidence type="ECO:0000256" key="1">
    <source>
        <dbReference type="ARBA" id="ARBA00023002"/>
    </source>
</evidence>
<dbReference type="InterPro" id="IPR006176">
    <property type="entry name" value="3-OHacyl-CoA_DH_NAD-bd"/>
</dbReference>
<feature type="compositionally biased region" description="Basic residues" evidence="2">
    <location>
        <begin position="121"/>
        <end position="138"/>
    </location>
</feature>
<name>A0A1H3HBL9_9BURK</name>
<feature type="domain" description="3-hydroxyacyl-CoA dehydrogenase NAD binding" evidence="4">
    <location>
        <begin position="6"/>
        <end position="76"/>
    </location>
</feature>
<evidence type="ECO:0000313" key="5">
    <source>
        <dbReference type="EMBL" id="SDY12625.1"/>
    </source>
</evidence>
<feature type="region of interest" description="Disordered" evidence="2">
    <location>
        <begin position="86"/>
        <end position="152"/>
    </location>
</feature>
<feature type="domain" description="3-hydroxyacyl-CoA dehydrogenase C-terminal" evidence="3">
    <location>
        <begin position="155"/>
        <end position="243"/>
    </location>
</feature>
<gene>
    <name evidence="5" type="ORF">SAMN05421547_102567</name>
</gene>
<dbReference type="InterPro" id="IPR013328">
    <property type="entry name" value="6PGD_dom2"/>
</dbReference>
<dbReference type="GO" id="GO:0006631">
    <property type="term" value="P:fatty acid metabolic process"/>
    <property type="evidence" value="ECO:0007669"/>
    <property type="project" value="InterPro"/>
</dbReference>
<accession>A0A1H3HBL9</accession>
<evidence type="ECO:0000313" key="6">
    <source>
        <dbReference type="Proteomes" id="UP000183417"/>
    </source>
</evidence>
<feature type="compositionally biased region" description="Basic and acidic residues" evidence="2">
    <location>
        <begin position="107"/>
        <end position="120"/>
    </location>
</feature>
<dbReference type="InterPro" id="IPR036291">
    <property type="entry name" value="NAD(P)-bd_dom_sf"/>
</dbReference>